<dbReference type="Proteomes" id="UP000034681">
    <property type="component" value="Unassembled WGS sequence"/>
</dbReference>
<dbReference type="Pfam" id="PF08869">
    <property type="entry name" value="XisI"/>
    <property type="match status" value="1"/>
</dbReference>
<dbReference type="EMBL" id="AJTX02000005">
    <property type="protein sequence ID" value="KKI99501.1"/>
    <property type="molecule type" value="Genomic_DNA"/>
</dbReference>
<proteinExistence type="predicted"/>
<accession>A0A0M2PYP2</accession>
<comment type="caution">
    <text evidence="1">The sequence shown here is derived from an EMBL/GenBank/DDBJ whole genome shotgun (WGS) entry which is preliminary data.</text>
</comment>
<dbReference type="InterPro" id="IPR014968">
    <property type="entry name" value="XisI"/>
</dbReference>
<sequence length="111" mass="12476">MVTPDRYAELLEKLLIPHTQQPYRYGDITTTVIINPDRDQFILMDHGWENNRRVHGCLFHAQIVGGKISIEYDGIEASITEELVAAGVPKTDIILAFHPPAIRPHTGYAIA</sequence>
<dbReference type="SUPFAM" id="SSF143847">
    <property type="entry name" value="XisI-like"/>
    <property type="match status" value="1"/>
</dbReference>
<dbReference type="OrthoDB" id="467081at2"/>
<dbReference type="CDD" id="cd16382">
    <property type="entry name" value="XisI-like"/>
    <property type="match status" value="1"/>
</dbReference>
<evidence type="ECO:0000313" key="1">
    <source>
        <dbReference type="EMBL" id="KKI99501.1"/>
    </source>
</evidence>
<dbReference type="Gene3D" id="3.30.310.110">
    <property type="entry name" value="XisI-like"/>
    <property type="match status" value="1"/>
</dbReference>
<gene>
    <name evidence="1" type="ORF">PROH_12980</name>
</gene>
<dbReference type="STRING" id="317619.GCA_000332315_04319"/>
<name>A0A0M2PYP2_PROHO</name>
<protein>
    <submittedName>
        <fullName evidence="1">FdxN element excision controlling factor protein</fullName>
    </submittedName>
</protein>
<dbReference type="eggNOG" id="ENOG5032RPM">
    <property type="taxonomic scope" value="Bacteria"/>
</dbReference>
<dbReference type="InterPro" id="IPR035943">
    <property type="entry name" value="XisI-like_sf"/>
</dbReference>
<dbReference type="RefSeq" id="WP_017714418.1">
    <property type="nucleotide sequence ID" value="NZ_KB235942.1"/>
</dbReference>
<evidence type="ECO:0000313" key="2">
    <source>
        <dbReference type="Proteomes" id="UP000034681"/>
    </source>
</evidence>
<dbReference type="AlphaFoldDB" id="A0A0M2PYP2"/>
<keyword evidence="2" id="KW-1185">Reference proteome</keyword>
<reference evidence="1" key="1">
    <citation type="submission" date="2012-04" db="EMBL/GenBank/DDBJ databases">
        <authorList>
            <person name="Borisov I.G."/>
            <person name="Ivanikova N.V."/>
            <person name="Pinevich A.V."/>
        </authorList>
    </citation>
    <scope>NUCLEOTIDE SEQUENCE</scope>
    <source>
        <strain evidence="1">CALU 1027</strain>
    </source>
</reference>
<organism evidence="1 2">
    <name type="scientific">Prochlorothrix hollandica PCC 9006 = CALU 1027</name>
    <dbReference type="NCBI Taxonomy" id="317619"/>
    <lineage>
        <taxon>Bacteria</taxon>
        <taxon>Bacillati</taxon>
        <taxon>Cyanobacteriota</taxon>
        <taxon>Cyanophyceae</taxon>
        <taxon>Prochlorotrichales</taxon>
        <taxon>Prochlorotrichaceae</taxon>
        <taxon>Prochlorothrix</taxon>
    </lineage>
</organism>